<sequence>MKIFITGSTGFVGQNLVDYYAKRGHEIYAFRRGESLHDCLDKFKPDAIINSAAEIYDPELMFEPNIVMVQTILEYVRHCNQYCKMIQIGSSSEYGPTDHSTAEDDLLKPIDYYQATKGAATLMCQGWARFFALPIWIVRPYSVYGAGEREHRLFPRLYRAFTHDESMTLYQGHHDFIYINDFVRGIDMVLQEWNLEPGEIINFGSGFQTSNFDLYDKWVKVTGNKEAPVAKVAEMKKAFENTVWVCDTAKSSELGFDCEYDLETGIRDFLLKANYD</sequence>
<protein>
    <submittedName>
        <fullName evidence="3">WcaG Nucleoside-diphosphate-sugar epimerases</fullName>
    </submittedName>
</protein>
<dbReference type="InterPro" id="IPR001509">
    <property type="entry name" value="Epimerase_deHydtase"/>
</dbReference>
<dbReference type="Gene3D" id="3.40.50.720">
    <property type="entry name" value="NAD(P)-binding Rossmann-like Domain"/>
    <property type="match status" value="2"/>
</dbReference>
<proteinExistence type="inferred from homology"/>
<dbReference type="InterPro" id="IPR036291">
    <property type="entry name" value="NAD(P)-bd_dom_sf"/>
</dbReference>
<dbReference type="CDD" id="cd08946">
    <property type="entry name" value="SDR_e"/>
    <property type="match status" value="1"/>
</dbReference>
<dbReference type="EMBL" id="LR796274">
    <property type="protein sequence ID" value="CAB4133194.1"/>
    <property type="molecule type" value="Genomic_DNA"/>
</dbReference>
<reference evidence="3" key="1">
    <citation type="submission" date="2020-04" db="EMBL/GenBank/DDBJ databases">
        <authorList>
            <person name="Chiriac C."/>
            <person name="Salcher M."/>
            <person name="Ghai R."/>
            <person name="Kavagutti S V."/>
        </authorList>
    </citation>
    <scope>NUCLEOTIDE SEQUENCE</scope>
</reference>
<evidence type="ECO:0000259" key="2">
    <source>
        <dbReference type="Pfam" id="PF01370"/>
    </source>
</evidence>
<comment type="similarity">
    <text evidence="1">Belongs to the NAD(P)-dependent epimerase/dehydratase family.</text>
</comment>
<evidence type="ECO:0000256" key="1">
    <source>
        <dbReference type="ARBA" id="ARBA00007637"/>
    </source>
</evidence>
<dbReference type="Gene3D" id="3.90.25.10">
    <property type="entry name" value="UDP-galactose 4-epimerase, domain 1"/>
    <property type="match status" value="1"/>
</dbReference>
<name>A0A6J5LF52_9CAUD</name>
<evidence type="ECO:0000313" key="3">
    <source>
        <dbReference type="EMBL" id="CAB4133194.1"/>
    </source>
</evidence>
<dbReference type="Pfam" id="PF01370">
    <property type="entry name" value="Epimerase"/>
    <property type="match status" value="1"/>
</dbReference>
<accession>A0A6J5LF52</accession>
<dbReference type="SUPFAM" id="SSF51735">
    <property type="entry name" value="NAD(P)-binding Rossmann-fold domains"/>
    <property type="match status" value="1"/>
</dbReference>
<feature type="domain" description="NAD-dependent epimerase/dehydratase" evidence="2">
    <location>
        <begin position="3"/>
        <end position="204"/>
    </location>
</feature>
<organism evidence="3">
    <name type="scientific">uncultured Caudovirales phage</name>
    <dbReference type="NCBI Taxonomy" id="2100421"/>
    <lineage>
        <taxon>Viruses</taxon>
        <taxon>Duplodnaviria</taxon>
        <taxon>Heunggongvirae</taxon>
        <taxon>Uroviricota</taxon>
        <taxon>Caudoviricetes</taxon>
        <taxon>Peduoviridae</taxon>
        <taxon>Maltschvirus</taxon>
        <taxon>Maltschvirus maltsch</taxon>
    </lineage>
</organism>
<gene>
    <name evidence="3" type="ORF">UFOVP257_70</name>
</gene>
<dbReference type="PANTHER" id="PTHR43000">
    <property type="entry name" value="DTDP-D-GLUCOSE 4,6-DEHYDRATASE-RELATED"/>
    <property type="match status" value="1"/>
</dbReference>